<evidence type="ECO:0000256" key="5">
    <source>
        <dbReference type="SAM" id="Phobius"/>
    </source>
</evidence>
<feature type="transmembrane region" description="Helical" evidence="5">
    <location>
        <begin position="346"/>
        <end position="365"/>
    </location>
</feature>
<keyword evidence="8" id="KW-1185">Reference proteome</keyword>
<feature type="transmembrane region" description="Helical" evidence="5">
    <location>
        <begin position="206"/>
        <end position="223"/>
    </location>
</feature>
<reference evidence="8" key="1">
    <citation type="journal article" date="2019" name="Int. J. Syst. Evol. Microbiol.">
        <title>The Global Catalogue of Microorganisms (GCM) 10K type strain sequencing project: providing services to taxonomists for standard genome sequencing and annotation.</title>
        <authorList>
            <consortium name="The Broad Institute Genomics Platform"/>
            <consortium name="The Broad Institute Genome Sequencing Center for Infectious Disease"/>
            <person name="Wu L."/>
            <person name="Ma J."/>
        </authorList>
    </citation>
    <scope>NUCLEOTIDE SEQUENCE [LARGE SCALE GENOMIC DNA]</scope>
    <source>
        <strain evidence="8">JCM 17925</strain>
    </source>
</reference>
<evidence type="ECO:0000256" key="3">
    <source>
        <dbReference type="ARBA" id="ARBA00022989"/>
    </source>
</evidence>
<accession>A0ABP8L197</accession>
<evidence type="ECO:0000259" key="6">
    <source>
        <dbReference type="PROSITE" id="PS50801"/>
    </source>
</evidence>
<dbReference type="InterPro" id="IPR036513">
    <property type="entry name" value="STAS_dom_sf"/>
</dbReference>
<feature type="transmembrane region" description="Helical" evidence="5">
    <location>
        <begin position="20"/>
        <end position="41"/>
    </location>
</feature>
<evidence type="ECO:0000256" key="1">
    <source>
        <dbReference type="ARBA" id="ARBA00004141"/>
    </source>
</evidence>
<feature type="transmembrane region" description="Helical" evidence="5">
    <location>
        <begin position="312"/>
        <end position="334"/>
    </location>
</feature>
<keyword evidence="2 5" id="KW-0812">Transmembrane</keyword>
<name>A0ABP8L197_9BACT</name>
<dbReference type="InterPro" id="IPR011547">
    <property type="entry name" value="SLC26A/SulP_dom"/>
</dbReference>
<evidence type="ECO:0000256" key="4">
    <source>
        <dbReference type="ARBA" id="ARBA00023136"/>
    </source>
</evidence>
<sequence>MKIFHPLRTLTNYPSTLLRYDASAGLSVFLVALPLCLGIALASGAPLFSGLVAGIIGGIVIGSLSGSELSVSGPAAGLAVIVADAILKLGSFETFLVAVVLAGVFQLALGLLKAGRFSGYFPDSVIKGMLVAIGIVIVLKQIPHALGRDNDYEGEFEFQQLADGENTLSEIYRAIATMSPGAVIISVSALLLLIAWERIAKKGVTFFKVFPGALAAVLAGIGLNELFRLAAPTLYMGRSASQHMVQIPQIAAGQSFFSIFDMPNFAELSNPQVYVVAITIAIVASLETLLNLEASDRLDPEKRVSSPDQELVAQGMGNMLSGLIGGLPVTSVVVRTSANIYSGARTRVSAIIHGFLLMIAVFLGASLLNRIPLACLAAVLITVGYKLAKPDIFVKYYKEGFSQFIPFIVTVLGIIFTDLLIGIAVGTVVGILFVLYTNSQSTFRVVRNGKDVLIRLQKDMYFLSKPELKEALRELQPGDRVVIDGSQAGFIDHDIYNMLLAFKETAHSLNIYYELKDVGLKKLVSRPNKANQEVTVTD</sequence>
<feature type="transmembrane region" description="Helical" evidence="5">
    <location>
        <begin position="409"/>
        <end position="436"/>
    </location>
</feature>
<comment type="subcellular location">
    <subcellularLocation>
        <location evidence="1">Membrane</location>
        <topology evidence="1">Multi-pass membrane protein</topology>
    </subcellularLocation>
</comment>
<dbReference type="PROSITE" id="PS50801">
    <property type="entry name" value="STAS"/>
    <property type="match status" value="1"/>
</dbReference>
<dbReference type="InterPro" id="IPR001902">
    <property type="entry name" value="SLC26A/SulP_fam"/>
</dbReference>
<comment type="caution">
    <text evidence="7">The sequence shown here is derived from an EMBL/GenBank/DDBJ whole genome shotgun (WGS) entry which is preliminary data.</text>
</comment>
<dbReference type="Pfam" id="PF00916">
    <property type="entry name" value="Sulfate_transp"/>
    <property type="match status" value="1"/>
</dbReference>
<proteinExistence type="predicted"/>
<evidence type="ECO:0000256" key="2">
    <source>
        <dbReference type="ARBA" id="ARBA00022692"/>
    </source>
</evidence>
<feature type="transmembrane region" description="Helical" evidence="5">
    <location>
        <begin position="171"/>
        <end position="194"/>
    </location>
</feature>
<dbReference type="SUPFAM" id="SSF52091">
    <property type="entry name" value="SpoIIaa-like"/>
    <property type="match status" value="1"/>
</dbReference>
<keyword evidence="4 5" id="KW-0472">Membrane</keyword>
<dbReference type="RefSeq" id="WP_345271317.1">
    <property type="nucleotide sequence ID" value="NZ_BAABHB010000020.1"/>
</dbReference>
<dbReference type="PANTHER" id="PTHR11814">
    <property type="entry name" value="SULFATE TRANSPORTER"/>
    <property type="match status" value="1"/>
</dbReference>
<feature type="transmembrane region" description="Helical" evidence="5">
    <location>
        <begin position="95"/>
        <end position="112"/>
    </location>
</feature>
<feature type="transmembrane region" description="Helical" evidence="5">
    <location>
        <begin position="47"/>
        <end position="64"/>
    </location>
</feature>
<organism evidence="7 8">
    <name type="scientific">Nibrella viscosa</name>
    <dbReference type="NCBI Taxonomy" id="1084524"/>
    <lineage>
        <taxon>Bacteria</taxon>
        <taxon>Pseudomonadati</taxon>
        <taxon>Bacteroidota</taxon>
        <taxon>Cytophagia</taxon>
        <taxon>Cytophagales</taxon>
        <taxon>Spirosomataceae</taxon>
        <taxon>Nibrella</taxon>
    </lineage>
</organism>
<feature type="domain" description="STAS" evidence="6">
    <location>
        <begin position="452"/>
        <end position="538"/>
    </location>
</feature>
<dbReference type="EMBL" id="BAABHB010000020">
    <property type="protein sequence ID" value="GAA4420161.1"/>
    <property type="molecule type" value="Genomic_DNA"/>
</dbReference>
<evidence type="ECO:0000313" key="8">
    <source>
        <dbReference type="Proteomes" id="UP001500936"/>
    </source>
</evidence>
<gene>
    <name evidence="7" type="ORF">GCM10023187_55170</name>
</gene>
<feature type="transmembrane region" description="Helical" evidence="5">
    <location>
        <begin position="124"/>
        <end position="142"/>
    </location>
</feature>
<keyword evidence="3 5" id="KW-1133">Transmembrane helix</keyword>
<evidence type="ECO:0000313" key="7">
    <source>
        <dbReference type="EMBL" id="GAA4420161.1"/>
    </source>
</evidence>
<protein>
    <recommendedName>
        <fullName evidence="6">STAS domain-containing protein</fullName>
    </recommendedName>
</protein>
<dbReference type="InterPro" id="IPR002645">
    <property type="entry name" value="STAS_dom"/>
</dbReference>
<dbReference type="Proteomes" id="UP001500936">
    <property type="component" value="Unassembled WGS sequence"/>
</dbReference>